<evidence type="ECO:0000313" key="2">
    <source>
        <dbReference type="Proteomes" id="UP000830375"/>
    </source>
</evidence>
<accession>A0ABQ8LBL0</accession>
<proteinExistence type="predicted"/>
<dbReference type="GO" id="GO:0004386">
    <property type="term" value="F:helicase activity"/>
    <property type="evidence" value="ECO:0007669"/>
    <property type="project" value="UniProtKB-KW"/>
</dbReference>
<dbReference type="Gene3D" id="4.10.60.10">
    <property type="entry name" value="Zinc finger, CCHC-type"/>
    <property type="match status" value="1"/>
</dbReference>
<dbReference type="InterPro" id="IPR036875">
    <property type="entry name" value="Znf_CCHC_sf"/>
</dbReference>
<name>A0ABQ8LBL0_LABRO</name>
<dbReference type="EMBL" id="JACTAM010000244">
    <property type="protein sequence ID" value="KAI2647596.1"/>
    <property type="molecule type" value="Genomic_DNA"/>
</dbReference>
<evidence type="ECO:0000313" key="1">
    <source>
        <dbReference type="EMBL" id="KAI2647596.1"/>
    </source>
</evidence>
<gene>
    <name evidence="1" type="ORF">H4Q32_028007</name>
</gene>
<keyword evidence="1" id="KW-0547">Nucleotide-binding</keyword>
<dbReference type="PANTHER" id="PTHR46888:SF13">
    <property type="entry name" value="RIBONUCLEASE H"/>
    <property type="match status" value="1"/>
</dbReference>
<dbReference type="Proteomes" id="UP000830375">
    <property type="component" value="Unassembled WGS sequence"/>
</dbReference>
<reference evidence="1 2" key="1">
    <citation type="submission" date="2022-01" db="EMBL/GenBank/DDBJ databases">
        <title>A high-quality chromosome-level genome assembly of rohu carp, Labeo rohita.</title>
        <authorList>
            <person name="Arick M.A. II"/>
            <person name="Hsu C.-Y."/>
            <person name="Magbanua Z."/>
            <person name="Pechanova O."/>
            <person name="Grover C."/>
            <person name="Miller E."/>
            <person name="Thrash A."/>
            <person name="Ezzel L."/>
            <person name="Alam S."/>
            <person name="Benzie J."/>
            <person name="Hamilton M."/>
            <person name="Karsi A."/>
            <person name="Lawrence M.L."/>
            <person name="Peterson D.G."/>
        </authorList>
    </citation>
    <scope>NUCLEOTIDE SEQUENCE [LARGE SCALE GENOMIC DNA]</scope>
    <source>
        <strain evidence="2">BAU-BD-2019</strain>
        <tissue evidence="1">Blood</tissue>
    </source>
</reference>
<keyword evidence="1" id="KW-0067">ATP-binding</keyword>
<organism evidence="1 2">
    <name type="scientific">Labeo rohita</name>
    <name type="common">Indian major carp</name>
    <name type="synonym">Cyprinus rohita</name>
    <dbReference type="NCBI Taxonomy" id="84645"/>
    <lineage>
        <taxon>Eukaryota</taxon>
        <taxon>Metazoa</taxon>
        <taxon>Chordata</taxon>
        <taxon>Craniata</taxon>
        <taxon>Vertebrata</taxon>
        <taxon>Euteleostomi</taxon>
        <taxon>Actinopterygii</taxon>
        <taxon>Neopterygii</taxon>
        <taxon>Teleostei</taxon>
        <taxon>Ostariophysi</taxon>
        <taxon>Cypriniformes</taxon>
        <taxon>Cyprinidae</taxon>
        <taxon>Labeoninae</taxon>
        <taxon>Labeonini</taxon>
        <taxon>Labeo</taxon>
    </lineage>
</organism>
<keyword evidence="1" id="KW-0378">Hydrolase</keyword>
<comment type="caution">
    <text evidence="1">The sequence shown here is derived from an EMBL/GenBank/DDBJ whole genome shotgun (WGS) entry which is preliminary data.</text>
</comment>
<protein>
    <submittedName>
        <fullName evidence="1">ATP-dependent RNA helicase abstrakt</fullName>
    </submittedName>
</protein>
<dbReference type="SUPFAM" id="SSF57756">
    <property type="entry name" value="Retrovirus zinc finger-like domains"/>
    <property type="match status" value="1"/>
</dbReference>
<keyword evidence="1" id="KW-0347">Helicase</keyword>
<keyword evidence="2" id="KW-1185">Reference proteome</keyword>
<sequence length="433" mass="47845">MKVRMRQLELQAAAGPNNVSMVSNNSVTVDNEADSAVVPSINFDVAKNIALVPSFHEKEVEAYFQAFERIATVLKWPNEVWALMLQCKLTGKAQEVCASLSVEESTGYEAIKTAILRAYELVPEHYRQRFRTAKKSTSQTYVEFAREKSILFDRWDDEKFPDGNRWVPSSTKSRKECSYCHKLGHVMSECRNLKRKQERQETVQPRGSVLVNTFPSVSIPEPDPCFKPFIFDGFVSLNEGLNGRESVRILRDTGGSQSFILSDTLDFCASTACETSTIVQGIEMGFVTVPLHRVWVMSELASGCFKVAVRSSLPVKGIDFIMGNDIAGGKVMPAVQVTDVPCSAQIDLVAETLPGVFSSSVVTTRAQTKADQKSNCLHDAIFSQILGNDSLPESVDKDPTTVASVRFDLGSDLQVSREALIDAQLSDSTLQKC</sequence>
<dbReference type="PANTHER" id="PTHR46888">
    <property type="entry name" value="ZINC KNUCKLE DOMAINCONTAINING PROTEIN-RELATED"/>
    <property type="match status" value="1"/>
</dbReference>